<dbReference type="CDD" id="cd05666">
    <property type="entry name" value="M20_Acy1-like"/>
    <property type="match status" value="1"/>
</dbReference>
<feature type="binding site" evidence="2">
    <location>
        <position position="137"/>
    </location>
    <ligand>
        <name>Mn(2+)</name>
        <dbReference type="ChEBI" id="CHEBI:29035"/>
        <label>2</label>
    </ligand>
</feature>
<dbReference type="GO" id="GO:0050118">
    <property type="term" value="F:N-acetyldiaminopimelate deacetylase activity"/>
    <property type="evidence" value="ECO:0007669"/>
    <property type="project" value="UniProtKB-EC"/>
</dbReference>
<comment type="cofactor">
    <cofactor evidence="2">
        <name>Mn(2+)</name>
        <dbReference type="ChEBI" id="CHEBI:29035"/>
    </cofactor>
    <text evidence="2">The Mn(2+) ion enhances activity.</text>
</comment>
<dbReference type="AlphaFoldDB" id="A0A6S6TYH7"/>
<name>A0A6S6TYH7_9GAMM</name>
<accession>A0A6S6TYH7</accession>
<protein>
    <submittedName>
        <fullName evidence="4">N-acetyl-L,L-diaminopimelate deacetylase (EC)</fullName>
        <ecNumber evidence="4">3.5.1.47</ecNumber>
    </submittedName>
</protein>
<organism evidence="4">
    <name type="scientific">uncultured Thiotrichaceae bacterium</name>
    <dbReference type="NCBI Taxonomy" id="298394"/>
    <lineage>
        <taxon>Bacteria</taxon>
        <taxon>Pseudomonadati</taxon>
        <taxon>Pseudomonadota</taxon>
        <taxon>Gammaproteobacteria</taxon>
        <taxon>Thiotrichales</taxon>
        <taxon>Thiotrichaceae</taxon>
        <taxon>environmental samples</taxon>
    </lineage>
</organism>
<dbReference type="InterPro" id="IPR017439">
    <property type="entry name" value="Amidohydrolase"/>
</dbReference>
<dbReference type="FunFam" id="3.30.70.360:FF:000001">
    <property type="entry name" value="N-acetyldiaminopimelate deacetylase"/>
    <property type="match status" value="1"/>
</dbReference>
<evidence type="ECO:0000313" key="4">
    <source>
        <dbReference type="EMBL" id="CAA6821383.1"/>
    </source>
</evidence>
<dbReference type="GO" id="GO:0046872">
    <property type="term" value="F:metal ion binding"/>
    <property type="evidence" value="ECO:0007669"/>
    <property type="project" value="UniProtKB-KW"/>
</dbReference>
<feature type="binding site" evidence="2">
    <location>
        <position position="361"/>
    </location>
    <ligand>
        <name>Mn(2+)</name>
        <dbReference type="ChEBI" id="CHEBI:29035"/>
        <label>2</label>
    </ligand>
</feature>
<dbReference type="InterPro" id="IPR036264">
    <property type="entry name" value="Bact_exopeptidase_dim_dom"/>
</dbReference>
<dbReference type="EC" id="3.5.1.47" evidence="4"/>
<feature type="binding site" evidence="2">
    <location>
        <position position="163"/>
    </location>
    <ligand>
        <name>Mn(2+)</name>
        <dbReference type="ChEBI" id="CHEBI:29035"/>
        <label>2</label>
    </ligand>
</feature>
<dbReference type="Gene3D" id="3.40.630.10">
    <property type="entry name" value="Zn peptidases"/>
    <property type="match status" value="1"/>
</dbReference>
<dbReference type="Gene3D" id="3.30.70.360">
    <property type="match status" value="1"/>
</dbReference>
<dbReference type="SUPFAM" id="SSF53187">
    <property type="entry name" value="Zn-dependent exopeptidases"/>
    <property type="match status" value="1"/>
</dbReference>
<dbReference type="GO" id="GO:0019877">
    <property type="term" value="P:diaminopimelate biosynthetic process"/>
    <property type="evidence" value="ECO:0007669"/>
    <property type="project" value="UniProtKB-ARBA"/>
</dbReference>
<evidence type="ECO:0000256" key="2">
    <source>
        <dbReference type="PIRSR" id="PIRSR005962-1"/>
    </source>
</evidence>
<dbReference type="InterPro" id="IPR011650">
    <property type="entry name" value="Peptidase_M20_dimer"/>
</dbReference>
<dbReference type="PANTHER" id="PTHR11014:SF63">
    <property type="entry name" value="METALLOPEPTIDASE, PUTATIVE (AFU_ORTHOLOGUE AFUA_6G09600)-RELATED"/>
    <property type="match status" value="1"/>
</dbReference>
<proteinExistence type="predicted"/>
<keyword evidence="1 4" id="KW-0378">Hydrolase</keyword>
<dbReference type="EMBL" id="CACVAY010000103">
    <property type="protein sequence ID" value="CAA6821383.1"/>
    <property type="molecule type" value="Genomic_DNA"/>
</dbReference>
<feature type="binding site" evidence="2">
    <location>
        <position position="104"/>
    </location>
    <ligand>
        <name>Mn(2+)</name>
        <dbReference type="ChEBI" id="CHEBI:29035"/>
        <label>2</label>
    </ligand>
</feature>
<dbReference type="SUPFAM" id="SSF55031">
    <property type="entry name" value="Bacterial exopeptidase dimerisation domain"/>
    <property type="match status" value="1"/>
</dbReference>
<gene>
    <name evidence="4" type="ORF">HELGO_WM6053</name>
</gene>
<dbReference type="PANTHER" id="PTHR11014">
    <property type="entry name" value="PEPTIDASE M20 FAMILY MEMBER"/>
    <property type="match status" value="1"/>
</dbReference>
<dbReference type="InterPro" id="IPR002933">
    <property type="entry name" value="Peptidase_M20"/>
</dbReference>
<feature type="binding site" evidence="2">
    <location>
        <position position="102"/>
    </location>
    <ligand>
        <name>Mn(2+)</name>
        <dbReference type="ChEBI" id="CHEBI:29035"/>
        <label>2</label>
    </ligand>
</feature>
<reference evidence="4" key="1">
    <citation type="submission" date="2020-01" db="EMBL/GenBank/DDBJ databases">
        <authorList>
            <person name="Meier V. D."/>
            <person name="Meier V D."/>
        </authorList>
    </citation>
    <scope>NUCLEOTIDE SEQUENCE</scope>
    <source>
        <strain evidence="4">HLG_WM_MAG_07</strain>
    </source>
</reference>
<keyword evidence="2" id="KW-0479">Metal-binding</keyword>
<dbReference type="Pfam" id="PF01546">
    <property type="entry name" value="Peptidase_M20"/>
    <property type="match status" value="1"/>
</dbReference>
<dbReference type="NCBIfam" id="TIGR01891">
    <property type="entry name" value="amidohydrolases"/>
    <property type="match status" value="1"/>
</dbReference>
<evidence type="ECO:0000259" key="3">
    <source>
        <dbReference type="Pfam" id="PF07687"/>
    </source>
</evidence>
<evidence type="ECO:0000256" key="1">
    <source>
        <dbReference type="ARBA" id="ARBA00022801"/>
    </source>
</evidence>
<feature type="domain" description="Peptidase M20 dimerisation" evidence="3">
    <location>
        <begin position="187"/>
        <end position="278"/>
    </location>
</feature>
<dbReference type="PIRSF" id="PIRSF005962">
    <property type="entry name" value="Pept_M20D_amidohydro"/>
    <property type="match status" value="1"/>
</dbReference>
<keyword evidence="2" id="KW-0464">Manganese</keyword>
<sequence>MHTITHNGLLHEDMKEWRNWLHQHPELGLEERKTSDYIAKQLESFGLTIHRGLAETGIVATLHGKREGKGVIGLRADIDALPILEKNTFDHRSKHDGNMHACGHDGHTTMLLGAAKYLSENPDFAGTVHFIFQPAEEGVGGGRIMVEEGLFERFPCDAVYGMHNWPGLPAGQFAVHQTAVMAAVDTIKMTITGKGGHAAMPDQTIDPVLISAQVVTALQSIVSRNLSPFQSAVISITMLKGSDASNVIPHEVKLQGTLRYFEAQTGDFVKSRIIELAEGISRAVGGEAEVNFVPGYPATINVPEHANYCVDAASAVVGVGAVQQSLPPSMGAEDFSYMLQVCPGAYIWIGNGEGLGGCMLHNDYYDFNNDILPLGASYWVELVQQRLNS</sequence>
<dbReference type="Pfam" id="PF07687">
    <property type="entry name" value="M20_dimer"/>
    <property type="match status" value="1"/>
</dbReference>